<comment type="similarity">
    <text evidence="1">Belongs to the recoverin family.</text>
</comment>
<dbReference type="SMART" id="SM00054">
    <property type="entry name" value="EFh"/>
    <property type="match status" value="2"/>
</dbReference>
<sequence length="205" mass="22207">MGNDVSAESQRTSYVAAMASVTALERKEMLAMRDKLSKAAQLSGSNPNTVSREDFGRAIEEIGVTDSDLEILDRLFTMFDKLGDGEINFREMVVGLSPLARGTAPAKLALAFELYDLTKTDHVKPAEMVFILNAINNVASWLGDPVVNPEDVHALVDDVFEANFSAGRPVSPQTTCKYADAIDPILGHHVAIQFLSGAGRVKLEP</sequence>
<evidence type="ECO:0000313" key="7">
    <source>
        <dbReference type="EMBL" id="KAJ8610864.1"/>
    </source>
</evidence>
<evidence type="ECO:0000256" key="2">
    <source>
        <dbReference type="ARBA" id="ARBA00022707"/>
    </source>
</evidence>
<evidence type="ECO:0000256" key="5">
    <source>
        <dbReference type="ARBA" id="ARBA00023288"/>
    </source>
</evidence>
<evidence type="ECO:0000256" key="1">
    <source>
        <dbReference type="ARBA" id="ARBA00006049"/>
    </source>
</evidence>
<evidence type="ECO:0000256" key="4">
    <source>
        <dbReference type="ARBA" id="ARBA00022737"/>
    </source>
</evidence>
<accession>A0AAD7UMF9</accession>
<name>A0AAD7UMF9_9STRA</name>
<gene>
    <name evidence="7" type="ORF">CTAYLR_009144</name>
</gene>
<dbReference type="GO" id="GO:0005509">
    <property type="term" value="F:calcium ion binding"/>
    <property type="evidence" value="ECO:0007669"/>
    <property type="project" value="InterPro"/>
</dbReference>
<dbReference type="PANTHER" id="PTHR23055">
    <property type="entry name" value="CALCIUM BINDING PROTEINS"/>
    <property type="match status" value="1"/>
</dbReference>
<dbReference type="InterPro" id="IPR011992">
    <property type="entry name" value="EF-hand-dom_pair"/>
</dbReference>
<feature type="domain" description="EF-hand" evidence="6">
    <location>
        <begin position="67"/>
        <end position="102"/>
    </location>
</feature>
<dbReference type="AlphaFoldDB" id="A0AAD7UMF9"/>
<proteinExistence type="inferred from homology"/>
<dbReference type="Proteomes" id="UP001230188">
    <property type="component" value="Unassembled WGS sequence"/>
</dbReference>
<keyword evidence="8" id="KW-1185">Reference proteome</keyword>
<dbReference type="CDD" id="cd00051">
    <property type="entry name" value="EFh"/>
    <property type="match status" value="1"/>
</dbReference>
<comment type="caution">
    <text evidence="7">The sequence shown here is derived from an EMBL/GenBank/DDBJ whole genome shotgun (WGS) entry which is preliminary data.</text>
</comment>
<dbReference type="PROSITE" id="PS50222">
    <property type="entry name" value="EF_HAND_2"/>
    <property type="match status" value="1"/>
</dbReference>
<organism evidence="7 8">
    <name type="scientific">Chrysophaeum taylorii</name>
    <dbReference type="NCBI Taxonomy" id="2483200"/>
    <lineage>
        <taxon>Eukaryota</taxon>
        <taxon>Sar</taxon>
        <taxon>Stramenopiles</taxon>
        <taxon>Ochrophyta</taxon>
        <taxon>Pelagophyceae</taxon>
        <taxon>Pelagomonadales</taxon>
        <taxon>Pelagomonadaceae</taxon>
        <taxon>Chrysophaeum</taxon>
    </lineage>
</organism>
<dbReference type="SUPFAM" id="SSF47473">
    <property type="entry name" value="EF-hand"/>
    <property type="match status" value="1"/>
</dbReference>
<keyword evidence="4" id="KW-0677">Repeat</keyword>
<evidence type="ECO:0000256" key="3">
    <source>
        <dbReference type="ARBA" id="ARBA00022723"/>
    </source>
</evidence>
<dbReference type="InterPro" id="IPR002048">
    <property type="entry name" value="EF_hand_dom"/>
</dbReference>
<dbReference type="Gene3D" id="1.10.238.10">
    <property type="entry name" value="EF-hand"/>
    <property type="match status" value="1"/>
</dbReference>
<reference evidence="7" key="1">
    <citation type="submission" date="2023-01" db="EMBL/GenBank/DDBJ databases">
        <title>Metagenome sequencing of chrysophaentin producing Chrysophaeum taylorii.</title>
        <authorList>
            <person name="Davison J."/>
            <person name="Bewley C."/>
        </authorList>
    </citation>
    <scope>NUCLEOTIDE SEQUENCE</scope>
    <source>
        <strain evidence="7">NIES-1699</strain>
    </source>
</reference>
<dbReference type="PANTHER" id="PTHR23055:SF178">
    <property type="entry name" value="NEUROCALCIN HOMOLOG"/>
    <property type="match status" value="1"/>
</dbReference>
<dbReference type="PRINTS" id="PR00450">
    <property type="entry name" value="RECOVERIN"/>
</dbReference>
<evidence type="ECO:0000313" key="8">
    <source>
        <dbReference type="Proteomes" id="UP001230188"/>
    </source>
</evidence>
<keyword evidence="3" id="KW-0479">Metal-binding</keyword>
<keyword evidence="5" id="KW-0449">Lipoprotein</keyword>
<protein>
    <recommendedName>
        <fullName evidence="6">EF-hand domain-containing protein</fullName>
    </recommendedName>
</protein>
<keyword evidence="2" id="KW-0519">Myristate</keyword>
<dbReference type="EMBL" id="JAQMWT010000092">
    <property type="protein sequence ID" value="KAJ8610864.1"/>
    <property type="molecule type" value="Genomic_DNA"/>
</dbReference>
<evidence type="ECO:0000259" key="6">
    <source>
        <dbReference type="PROSITE" id="PS50222"/>
    </source>
</evidence>
<dbReference type="InterPro" id="IPR028846">
    <property type="entry name" value="Recoverin"/>
</dbReference>